<dbReference type="InterPro" id="IPR018117">
    <property type="entry name" value="C5_DNA_meth_AS"/>
</dbReference>
<comment type="catalytic activity">
    <reaction evidence="7">
        <text>a 2'-deoxycytidine in DNA + S-adenosyl-L-methionine = a 5-methyl-2'-deoxycytidine in DNA + S-adenosyl-L-homocysteine + H(+)</text>
        <dbReference type="Rhea" id="RHEA:13681"/>
        <dbReference type="Rhea" id="RHEA-COMP:11369"/>
        <dbReference type="Rhea" id="RHEA-COMP:11370"/>
        <dbReference type="ChEBI" id="CHEBI:15378"/>
        <dbReference type="ChEBI" id="CHEBI:57856"/>
        <dbReference type="ChEBI" id="CHEBI:59789"/>
        <dbReference type="ChEBI" id="CHEBI:85452"/>
        <dbReference type="ChEBI" id="CHEBI:85454"/>
        <dbReference type="EC" id="2.1.1.37"/>
    </reaction>
</comment>
<dbReference type="PROSITE" id="PS00094">
    <property type="entry name" value="C5_MTASE_1"/>
    <property type="match status" value="1"/>
</dbReference>
<protein>
    <recommendedName>
        <fullName evidence="7">Cytosine-specific methyltransferase</fullName>
        <ecNumber evidence="7">2.1.1.37</ecNumber>
    </recommendedName>
</protein>
<organism evidence="8 9">
    <name type="scientific">Candidatus Giovannonibacteria bacterium GW2011_GWB1_44_23</name>
    <dbReference type="NCBI Taxonomy" id="1618652"/>
    <lineage>
        <taxon>Bacteria</taxon>
        <taxon>Candidatus Giovannoniibacteriota</taxon>
    </lineage>
</organism>
<sequence>MPLIALFLQPEVIYIAFRVFCCLKGVLLISKNYKNMEELSIFMARKQPNHKFTFIDLFAGIGGVRIAFERVGGKCVFTSEWDKACQDAYEANFGERPAGDITKIDAKEIPDHDILTGGFPCQAFSIIGNRLGFADTKGTLFFDVERILKEKQPKAFLLENVKQLVGHDNGRTFKIILEKLEKLGYFVHYKVLNGLKFGMPQKRERIIIVGFKENYPFEFPLNSKGKQLTLTDILEPHDKVDKKYFLSDYFKKKLQQRLKEQNKRIAFAPSIWHENKSGNIGIHPFSCALRANGSHNYLVVDGIRRLTSREMLRLQGFPDSYKIIVNYSQAKKQAGNAVVIPKIAAVAGAMIVAMSQKPIKPQKQYALFNYEEIKTSQQIYANA</sequence>
<evidence type="ECO:0000313" key="8">
    <source>
        <dbReference type="EMBL" id="KKT55866.1"/>
    </source>
</evidence>
<reference evidence="8 9" key="1">
    <citation type="journal article" date="2015" name="Nature">
        <title>rRNA introns, odd ribosomes, and small enigmatic genomes across a large radiation of phyla.</title>
        <authorList>
            <person name="Brown C.T."/>
            <person name="Hug L.A."/>
            <person name="Thomas B.C."/>
            <person name="Sharon I."/>
            <person name="Castelle C.J."/>
            <person name="Singh A."/>
            <person name="Wilkins M.J."/>
            <person name="Williams K.H."/>
            <person name="Banfield J.F."/>
        </authorList>
    </citation>
    <scope>NUCLEOTIDE SEQUENCE [LARGE SCALE GENOMIC DNA]</scope>
</reference>
<dbReference type="InterPro" id="IPR050750">
    <property type="entry name" value="C5-MTase"/>
</dbReference>
<dbReference type="Pfam" id="PF00145">
    <property type="entry name" value="DNA_methylase"/>
    <property type="match status" value="1"/>
</dbReference>
<dbReference type="CDD" id="cd00315">
    <property type="entry name" value="Cyt_C5_DNA_methylase"/>
    <property type="match status" value="1"/>
</dbReference>
<dbReference type="GO" id="GO:0009307">
    <property type="term" value="P:DNA restriction-modification system"/>
    <property type="evidence" value="ECO:0007669"/>
    <property type="project" value="UniProtKB-KW"/>
</dbReference>
<keyword evidence="3 5" id="KW-0949">S-adenosyl-L-methionine</keyword>
<comment type="caution">
    <text evidence="8">The sequence shown here is derived from an EMBL/GenBank/DDBJ whole genome shotgun (WGS) entry which is preliminary data.</text>
</comment>
<accession>A0A0G1I8Q4</accession>
<evidence type="ECO:0000256" key="6">
    <source>
        <dbReference type="RuleBase" id="RU000416"/>
    </source>
</evidence>
<evidence type="ECO:0000256" key="1">
    <source>
        <dbReference type="ARBA" id="ARBA00022603"/>
    </source>
</evidence>
<evidence type="ECO:0000313" key="9">
    <source>
        <dbReference type="Proteomes" id="UP000033977"/>
    </source>
</evidence>
<evidence type="ECO:0000256" key="4">
    <source>
        <dbReference type="ARBA" id="ARBA00022747"/>
    </source>
</evidence>
<dbReference type="InterPro" id="IPR029063">
    <property type="entry name" value="SAM-dependent_MTases_sf"/>
</dbReference>
<dbReference type="PANTHER" id="PTHR46098:SF1">
    <property type="entry name" value="TRNA (CYTOSINE(38)-C(5))-METHYLTRANSFERASE"/>
    <property type="match status" value="1"/>
</dbReference>
<evidence type="ECO:0000256" key="5">
    <source>
        <dbReference type="PROSITE-ProRule" id="PRU01016"/>
    </source>
</evidence>
<dbReference type="GO" id="GO:0003886">
    <property type="term" value="F:DNA (cytosine-5-)-methyltransferase activity"/>
    <property type="evidence" value="ECO:0007669"/>
    <property type="project" value="UniProtKB-EC"/>
</dbReference>
<gene>
    <name evidence="8" type="ORF">UW49_C0019G0011</name>
</gene>
<feature type="active site" evidence="5">
    <location>
        <position position="121"/>
    </location>
</feature>
<evidence type="ECO:0000256" key="2">
    <source>
        <dbReference type="ARBA" id="ARBA00022679"/>
    </source>
</evidence>
<name>A0A0G1I8Q4_9BACT</name>
<dbReference type="PANTHER" id="PTHR46098">
    <property type="entry name" value="TRNA (CYTOSINE(38)-C(5))-METHYLTRANSFERASE"/>
    <property type="match status" value="1"/>
</dbReference>
<evidence type="ECO:0000256" key="3">
    <source>
        <dbReference type="ARBA" id="ARBA00022691"/>
    </source>
</evidence>
<dbReference type="PROSITE" id="PS51679">
    <property type="entry name" value="SAM_MT_C5"/>
    <property type="match status" value="1"/>
</dbReference>
<dbReference type="AlphaFoldDB" id="A0A0G1I8Q4"/>
<keyword evidence="1 5" id="KW-0489">Methyltransferase</keyword>
<dbReference type="SUPFAM" id="SSF53335">
    <property type="entry name" value="S-adenosyl-L-methionine-dependent methyltransferases"/>
    <property type="match status" value="1"/>
</dbReference>
<dbReference type="GO" id="GO:0032259">
    <property type="term" value="P:methylation"/>
    <property type="evidence" value="ECO:0007669"/>
    <property type="project" value="UniProtKB-KW"/>
</dbReference>
<dbReference type="PRINTS" id="PR00105">
    <property type="entry name" value="C5METTRFRASE"/>
</dbReference>
<dbReference type="EC" id="2.1.1.37" evidence="7"/>
<dbReference type="Gene3D" id="3.90.120.10">
    <property type="entry name" value="DNA Methylase, subunit A, domain 2"/>
    <property type="match status" value="1"/>
</dbReference>
<keyword evidence="2 5" id="KW-0808">Transferase</keyword>
<comment type="similarity">
    <text evidence="5 6">Belongs to the class I-like SAM-binding methyltransferase superfamily. C5-methyltransferase family.</text>
</comment>
<proteinExistence type="inferred from homology"/>
<keyword evidence="4" id="KW-0680">Restriction system</keyword>
<evidence type="ECO:0000256" key="7">
    <source>
        <dbReference type="RuleBase" id="RU000417"/>
    </source>
</evidence>
<dbReference type="NCBIfam" id="TIGR00675">
    <property type="entry name" value="dcm"/>
    <property type="match status" value="1"/>
</dbReference>
<dbReference type="PATRIC" id="fig|1618652.3.peg.997"/>
<dbReference type="Gene3D" id="3.40.50.150">
    <property type="entry name" value="Vaccinia Virus protein VP39"/>
    <property type="match status" value="1"/>
</dbReference>
<dbReference type="EMBL" id="LCIN01000019">
    <property type="protein sequence ID" value="KKT55866.1"/>
    <property type="molecule type" value="Genomic_DNA"/>
</dbReference>
<dbReference type="InterPro" id="IPR001525">
    <property type="entry name" value="C5_MeTfrase"/>
</dbReference>
<dbReference type="Proteomes" id="UP000033977">
    <property type="component" value="Unassembled WGS sequence"/>
</dbReference>